<comment type="caution">
    <text evidence="2">The sequence shown here is derived from an EMBL/GenBank/DDBJ whole genome shotgun (WGS) entry which is preliminary data.</text>
</comment>
<accession>T0ZL85</accession>
<dbReference type="Pfam" id="PF04403">
    <property type="entry name" value="PqiA"/>
    <property type="match status" value="1"/>
</dbReference>
<evidence type="ECO:0000313" key="2">
    <source>
        <dbReference type="EMBL" id="EQD45443.1"/>
    </source>
</evidence>
<organism evidence="2">
    <name type="scientific">mine drainage metagenome</name>
    <dbReference type="NCBI Taxonomy" id="410659"/>
    <lineage>
        <taxon>unclassified sequences</taxon>
        <taxon>metagenomes</taxon>
        <taxon>ecological metagenomes</taxon>
    </lineage>
</organism>
<dbReference type="EMBL" id="AUZZ01006715">
    <property type="protein sequence ID" value="EQD45443.1"/>
    <property type="molecule type" value="Genomic_DNA"/>
</dbReference>
<keyword evidence="1" id="KW-0472">Membrane</keyword>
<dbReference type="AlphaFoldDB" id="T0ZL85"/>
<feature type="non-terminal residue" evidence="2">
    <location>
        <position position="1"/>
    </location>
</feature>
<dbReference type="InterPro" id="IPR007498">
    <property type="entry name" value="PqiA-like"/>
</dbReference>
<name>T0ZL85_9ZZZZ</name>
<feature type="transmembrane region" description="Helical" evidence="1">
    <location>
        <begin position="94"/>
        <end position="115"/>
    </location>
</feature>
<feature type="transmembrane region" description="Helical" evidence="1">
    <location>
        <begin position="20"/>
        <end position="49"/>
    </location>
</feature>
<keyword evidence="1" id="KW-0812">Transmembrane</keyword>
<proteinExistence type="predicted"/>
<keyword evidence="1" id="KW-1133">Transmembrane helix</keyword>
<reference evidence="2" key="1">
    <citation type="submission" date="2013-08" db="EMBL/GenBank/DDBJ databases">
        <authorList>
            <person name="Mendez C."/>
            <person name="Richter M."/>
            <person name="Ferrer M."/>
            <person name="Sanchez J."/>
        </authorList>
    </citation>
    <scope>NUCLEOTIDE SEQUENCE</scope>
</reference>
<sequence length="139" mass="15463">GVRVQYRIVDGVEDLFQAHLYPLGVLIFCTSIAIPLLKLLGLTWFLVSTRRRSPRHLVLKTRLCQFIDEIGRWANVDVFTIAVFTPLLQFPGIVTAGASVGAPAFILVVVFTMVASHTFDPRLMWDAGLPLRSGQTENP</sequence>
<gene>
    <name evidence="2" type="ORF">B2A_09301</name>
</gene>
<protein>
    <submittedName>
        <fullName evidence="2">Paraquat-inducible protein A</fullName>
    </submittedName>
</protein>
<evidence type="ECO:0000256" key="1">
    <source>
        <dbReference type="SAM" id="Phobius"/>
    </source>
</evidence>
<reference evidence="2" key="2">
    <citation type="journal article" date="2014" name="ISME J.">
        <title>Microbial stratification in low pH oxic and suboxic macroscopic growths along an acid mine drainage.</title>
        <authorList>
            <person name="Mendez-Garcia C."/>
            <person name="Mesa V."/>
            <person name="Sprenger R.R."/>
            <person name="Richter M."/>
            <person name="Diez M.S."/>
            <person name="Solano J."/>
            <person name="Bargiela R."/>
            <person name="Golyshina O.V."/>
            <person name="Manteca A."/>
            <person name="Ramos J.L."/>
            <person name="Gallego J.R."/>
            <person name="Llorente I."/>
            <person name="Martins Dos Santos V.A."/>
            <person name="Jensen O.N."/>
            <person name="Pelaez A.I."/>
            <person name="Sanchez J."/>
            <person name="Ferrer M."/>
        </authorList>
    </citation>
    <scope>NUCLEOTIDE SEQUENCE</scope>
</reference>